<proteinExistence type="predicted"/>
<reference evidence="1 2" key="1">
    <citation type="submission" date="2019-06" db="EMBL/GenBank/DDBJ databases">
        <title>A chromosomal-level reference genome of Carpinus fangiana (Coryloideae, Betulaceae).</title>
        <authorList>
            <person name="Yang X."/>
            <person name="Wang Z."/>
            <person name="Zhang L."/>
            <person name="Hao G."/>
            <person name="Liu J."/>
            <person name="Yang Y."/>
        </authorList>
    </citation>
    <scope>NUCLEOTIDE SEQUENCE [LARGE SCALE GENOMIC DNA]</scope>
    <source>
        <strain evidence="1">Cfa_2016G</strain>
        <tissue evidence="1">Leaf</tissue>
    </source>
</reference>
<organism evidence="1 2">
    <name type="scientific">Carpinus fangiana</name>
    <dbReference type="NCBI Taxonomy" id="176857"/>
    <lineage>
        <taxon>Eukaryota</taxon>
        <taxon>Viridiplantae</taxon>
        <taxon>Streptophyta</taxon>
        <taxon>Embryophyta</taxon>
        <taxon>Tracheophyta</taxon>
        <taxon>Spermatophyta</taxon>
        <taxon>Magnoliopsida</taxon>
        <taxon>eudicotyledons</taxon>
        <taxon>Gunneridae</taxon>
        <taxon>Pentapetalae</taxon>
        <taxon>rosids</taxon>
        <taxon>fabids</taxon>
        <taxon>Fagales</taxon>
        <taxon>Betulaceae</taxon>
        <taxon>Carpinus</taxon>
    </lineage>
</organism>
<comment type="caution">
    <text evidence="1">The sequence shown here is derived from an EMBL/GenBank/DDBJ whole genome shotgun (WGS) entry which is preliminary data.</text>
</comment>
<protein>
    <submittedName>
        <fullName evidence="1">Uncharacterized protein</fullName>
    </submittedName>
</protein>
<sequence length="100" mass="11362">MRWRPNTSGGKGALENRFVRAGEMEERNAAPAFLGVTISQSLISPHRFLALIMCRSQSQNPSRENPWSKEVIIADHRDSLDVIISHLSGYQRSVHLQLRH</sequence>
<keyword evidence="2" id="KW-1185">Reference proteome</keyword>
<dbReference type="Proteomes" id="UP000327013">
    <property type="component" value="Unassembled WGS sequence"/>
</dbReference>
<dbReference type="AlphaFoldDB" id="A0A5N6KWW9"/>
<name>A0A5N6KWW9_9ROSI</name>
<evidence type="ECO:0000313" key="2">
    <source>
        <dbReference type="Proteomes" id="UP000327013"/>
    </source>
</evidence>
<dbReference type="EMBL" id="VIBQ01000016">
    <property type="protein sequence ID" value="KAB8356335.1"/>
    <property type="molecule type" value="Genomic_DNA"/>
</dbReference>
<accession>A0A5N6KWW9</accession>
<evidence type="ECO:0000313" key="1">
    <source>
        <dbReference type="EMBL" id="KAB8356335.1"/>
    </source>
</evidence>
<gene>
    <name evidence="1" type="ORF">FH972_023919</name>
</gene>